<organism evidence="1 2">
    <name type="scientific">Hypoxylon rubiginosum</name>
    <dbReference type="NCBI Taxonomy" id="110542"/>
    <lineage>
        <taxon>Eukaryota</taxon>
        <taxon>Fungi</taxon>
        <taxon>Dikarya</taxon>
        <taxon>Ascomycota</taxon>
        <taxon>Pezizomycotina</taxon>
        <taxon>Sordariomycetes</taxon>
        <taxon>Xylariomycetidae</taxon>
        <taxon>Xylariales</taxon>
        <taxon>Hypoxylaceae</taxon>
        <taxon>Hypoxylon</taxon>
    </lineage>
</organism>
<name>A0ACC0CRH6_9PEZI</name>
<evidence type="ECO:0000313" key="2">
    <source>
        <dbReference type="Proteomes" id="UP001497680"/>
    </source>
</evidence>
<evidence type="ECO:0000313" key="1">
    <source>
        <dbReference type="EMBL" id="KAI6082971.1"/>
    </source>
</evidence>
<protein>
    <submittedName>
        <fullName evidence="1">Uncharacterized protein</fullName>
    </submittedName>
</protein>
<dbReference type="EMBL" id="MU394360">
    <property type="protein sequence ID" value="KAI6082971.1"/>
    <property type="molecule type" value="Genomic_DNA"/>
</dbReference>
<sequence length="270" mass="31053">MATHEAGSDDGLLVIHVALFRMATRSLAHAYRLLGYKVHHAHDADNLLYGNPWPLIEEAAEATWPDVPNARPRPRFTRRDWDRIWGAEYDIATDLSGPFADQLIEAYPNAKVVIVQRDFDSWWPSYLSECIDGAFSPVQRVVLFLLWHILGVRAGYAILKVHFGFFHAKSRAEIEANARESYERYYKRIRKMVPPERKLEYKIGDGWEPLCKFLGKDVPDVPFPRLNDRKTHESGTRARRYEVFLGTAKVVAPWVMGLVIAGMAIRYATR</sequence>
<comment type="caution">
    <text evidence="1">The sequence shown here is derived from an EMBL/GenBank/DDBJ whole genome shotgun (WGS) entry which is preliminary data.</text>
</comment>
<gene>
    <name evidence="1" type="ORF">F4821DRAFT_203362</name>
</gene>
<keyword evidence="2" id="KW-1185">Reference proteome</keyword>
<proteinExistence type="predicted"/>
<accession>A0ACC0CRH6</accession>
<reference evidence="1 2" key="1">
    <citation type="journal article" date="2022" name="New Phytol.">
        <title>Ecological generalism drives hyperdiversity of secondary metabolite gene clusters in xylarialean endophytes.</title>
        <authorList>
            <person name="Franco M.E.E."/>
            <person name="Wisecaver J.H."/>
            <person name="Arnold A.E."/>
            <person name="Ju Y.M."/>
            <person name="Slot J.C."/>
            <person name="Ahrendt S."/>
            <person name="Moore L.P."/>
            <person name="Eastman K.E."/>
            <person name="Scott K."/>
            <person name="Konkel Z."/>
            <person name="Mondo S.J."/>
            <person name="Kuo A."/>
            <person name="Hayes R.D."/>
            <person name="Haridas S."/>
            <person name="Andreopoulos B."/>
            <person name="Riley R."/>
            <person name="LaButti K."/>
            <person name="Pangilinan J."/>
            <person name="Lipzen A."/>
            <person name="Amirebrahimi M."/>
            <person name="Yan J."/>
            <person name="Adam C."/>
            <person name="Keymanesh K."/>
            <person name="Ng V."/>
            <person name="Louie K."/>
            <person name="Northen T."/>
            <person name="Drula E."/>
            <person name="Henrissat B."/>
            <person name="Hsieh H.M."/>
            <person name="Youens-Clark K."/>
            <person name="Lutzoni F."/>
            <person name="Miadlikowska J."/>
            <person name="Eastwood D.C."/>
            <person name="Hamelin R.C."/>
            <person name="Grigoriev I.V."/>
            <person name="U'Ren J.M."/>
        </authorList>
    </citation>
    <scope>NUCLEOTIDE SEQUENCE [LARGE SCALE GENOMIC DNA]</scope>
    <source>
        <strain evidence="1 2">ER1909</strain>
    </source>
</reference>
<dbReference type="Proteomes" id="UP001497680">
    <property type="component" value="Unassembled WGS sequence"/>
</dbReference>